<dbReference type="NCBIfam" id="TIGR03492">
    <property type="entry name" value="lipid-A-disaccharide synthase-related protein"/>
    <property type="match status" value="1"/>
</dbReference>
<protein>
    <submittedName>
        <fullName evidence="1">Lipid-A-disaccharide synthase-related protein</fullName>
    </submittedName>
</protein>
<evidence type="ECO:0000313" key="1">
    <source>
        <dbReference type="EMBL" id="MDS3860145.1"/>
    </source>
</evidence>
<dbReference type="SUPFAM" id="SSF53756">
    <property type="entry name" value="UDP-Glycosyltransferase/glycogen phosphorylase"/>
    <property type="match status" value="1"/>
</dbReference>
<dbReference type="EMBL" id="JAVMIP010000003">
    <property type="protein sequence ID" value="MDS3860145.1"/>
    <property type="molecule type" value="Genomic_DNA"/>
</dbReference>
<dbReference type="Proteomes" id="UP001268256">
    <property type="component" value="Unassembled WGS sequence"/>
</dbReference>
<keyword evidence="2" id="KW-1185">Reference proteome</keyword>
<comment type="caution">
    <text evidence="1">The sequence shown here is derived from an EMBL/GenBank/DDBJ whole genome shotgun (WGS) entry which is preliminary data.</text>
</comment>
<sequence length="399" mass="43458">MIRLLCLSNGHGEDLNTGLIIDALQKVASEIDVLAMPIAGAGTAYKNRQIPIIGPTQTMPSGGIFYMNPLFFLRDVFSGLILLTWQQLQATLKIAPTCDLILATGDIVVLGLAWLTGRPFCGFIVSTSSYYEGHLKIPALAWACLRSRRCQAVYTRDAFTAQELQGKGITKAKFLGYPIMDAIQPQGLVVTPKDQANSPPLIALFPGSRVPEAAHNLKQLLSLCFGVGSMTPAQFLVALVAVLTPQMLEEISQLEGWHLQLDLKNPHHLRLSKSNVTVHCYYQAFADILQSCDLVWGMAGTAVEQAVGLGKPVLQIPGPGPQFTYRFAEAQNRLLGSSVQTLAPNLDRDEQIQQVGAWVKATWNNPTYLQACQVNGRERVGHSGGSQAIARDLLQQLES</sequence>
<organism evidence="1 2">
    <name type="scientific">Pseudocalidococcus azoricus BACA0444</name>
    <dbReference type="NCBI Taxonomy" id="2918990"/>
    <lineage>
        <taxon>Bacteria</taxon>
        <taxon>Bacillati</taxon>
        <taxon>Cyanobacteriota</taxon>
        <taxon>Cyanophyceae</taxon>
        <taxon>Acaryochloridales</taxon>
        <taxon>Thermosynechococcaceae</taxon>
        <taxon>Pseudocalidococcus</taxon>
        <taxon>Pseudocalidococcus azoricus</taxon>
    </lineage>
</organism>
<dbReference type="AlphaFoldDB" id="A0AAE4JVA5"/>
<evidence type="ECO:0000313" key="2">
    <source>
        <dbReference type="Proteomes" id="UP001268256"/>
    </source>
</evidence>
<dbReference type="PANTHER" id="PTHR39517">
    <property type="entry name" value="SLL0192 PROTEIN"/>
    <property type="match status" value="1"/>
</dbReference>
<name>A0AAE4JVA5_9CYAN</name>
<dbReference type="RefSeq" id="WP_322877432.1">
    <property type="nucleotide sequence ID" value="NZ_JAVMIP010000003.1"/>
</dbReference>
<dbReference type="PANTHER" id="PTHR39517:SF1">
    <property type="entry name" value="LIPID-A-DISACCHARIDE SYNTHASE"/>
    <property type="match status" value="1"/>
</dbReference>
<gene>
    <name evidence="1" type="ORF">RIF25_04930</name>
</gene>
<proteinExistence type="predicted"/>
<reference evidence="2" key="1">
    <citation type="submission" date="2023-07" db="EMBL/GenBank/DDBJ databases">
        <authorList>
            <person name="Luz R."/>
            <person name="Cordeiro R."/>
            <person name="Fonseca A."/>
            <person name="Goncalves V."/>
        </authorList>
    </citation>
    <scope>NUCLEOTIDE SEQUENCE [LARGE SCALE GENOMIC DNA]</scope>
    <source>
        <strain evidence="2">BACA0444</strain>
    </source>
</reference>
<dbReference type="InterPro" id="IPR019994">
    <property type="entry name" value="Lipid-A-disac_synthase-rel_put"/>
</dbReference>
<accession>A0AAE4JVA5</accession>